<comment type="function">
    <text evidence="1">Part of the ABC transporter complex PstSACB involved in phosphate import.</text>
</comment>
<dbReference type="InterPro" id="IPR011862">
    <property type="entry name" value="Phos-bd"/>
</dbReference>
<dbReference type="PANTHER" id="PTHR30570:SF1">
    <property type="entry name" value="PHOSPHATE-BINDING PROTEIN PSTS"/>
    <property type="match status" value="1"/>
</dbReference>
<comment type="subcellular location">
    <subcellularLocation>
        <location evidence="2 10">Cell membrane</location>
        <topology evidence="2 10">Lipid-anchor</topology>
    </subcellularLocation>
</comment>
<reference evidence="13 14" key="1">
    <citation type="submission" date="2018-03" db="EMBL/GenBank/DDBJ databases">
        <title>Genomic Encyclopedia of Archaeal and Bacterial Type Strains, Phase II (KMG-II): from individual species to whole genera.</title>
        <authorList>
            <person name="Goeker M."/>
        </authorList>
    </citation>
    <scope>NUCLEOTIDE SEQUENCE [LARGE SCALE GENOMIC DNA]</scope>
    <source>
        <strain evidence="13 14">DSM 13175</strain>
    </source>
</reference>
<evidence type="ECO:0000256" key="8">
    <source>
        <dbReference type="ARBA" id="ARBA00023139"/>
    </source>
</evidence>
<sequence>MRMNKSMKYGTILSMALLLAACGNETADGGNTEDTGSEDTETEGTAEEGTGDISGSVQIDGSSTVFPILEAVGEEFSIAYPDVQATIGISGTGGGMERFIAGETDIANASRPMKDEEAELLEEAGIEFTEFQIALDGLSVVVNSENDWVDYLTLEELAMIWLDSSDVETWADVREGWPDEEILLFSPGTDSGTYDYFDEVILDGEQIDRQATLSEDDNVLVQGTAGSLNGLAYFGYAYYAENQDTVKIVPIENSEGEAVTPDDQTVQDGSYEPLSRPLFIYVRNDSVSEDDAVYEFTKYTLEMAGEMASEVGYVALDDAIYEENLELLESLR</sequence>
<keyword evidence="8 10" id="KW-0564">Palmitate</keyword>
<feature type="compositionally biased region" description="Acidic residues" evidence="11">
    <location>
        <begin position="35"/>
        <end position="50"/>
    </location>
</feature>
<organism evidence="13 14">
    <name type="scientific">Alkalibacterium olivapovliticus</name>
    <dbReference type="NCBI Taxonomy" id="99907"/>
    <lineage>
        <taxon>Bacteria</taxon>
        <taxon>Bacillati</taxon>
        <taxon>Bacillota</taxon>
        <taxon>Bacilli</taxon>
        <taxon>Lactobacillales</taxon>
        <taxon>Carnobacteriaceae</taxon>
        <taxon>Alkalibacterium</taxon>
    </lineage>
</organism>
<dbReference type="NCBIfam" id="TIGR02136">
    <property type="entry name" value="ptsS_2"/>
    <property type="match status" value="1"/>
</dbReference>
<comment type="subunit">
    <text evidence="4 10">The complex is composed of two ATP-binding proteins (PstB), two transmembrane proteins (PstC and PstA) and a solute-binding protein (PstS).</text>
</comment>
<keyword evidence="6 10" id="KW-0592">Phosphate transport</keyword>
<keyword evidence="5 10" id="KW-0813">Transport</keyword>
<evidence type="ECO:0000256" key="1">
    <source>
        <dbReference type="ARBA" id="ARBA00002841"/>
    </source>
</evidence>
<dbReference type="Pfam" id="PF12849">
    <property type="entry name" value="PBP_like_2"/>
    <property type="match status" value="1"/>
</dbReference>
<keyword evidence="10" id="KW-1003">Cell membrane</keyword>
<keyword evidence="9 10" id="KW-0449">Lipoprotein</keyword>
<feature type="domain" description="PBP" evidence="12">
    <location>
        <begin position="48"/>
        <end position="300"/>
    </location>
</feature>
<dbReference type="GO" id="GO:0005886">
    <property type="term" value="C:plasma membrane"/>
    <property type="evidence" value="ECO:0007669"/>
    <property type="project" value="UniProtKB-SubCell"/>
</dbReference>
<dbReference type="GO" id="GO:0042301">
    <property type="term" value="F:phosphate ion binding"/>
    <property type="evidence" value="ECO:0007669"/>
    <property type="project" value="UniProtKB-UniRule"/>
</dbReference>
<dbReference type="RefSeq" id="WP_106194544.1">
    <property type="nucleotide sequence ID" value="NZ_PVTO01000018.1"/>
</dbReference>
<dbReference type="PANTHER" id="PTHR30570">
    <property type="entry name" value="PERIPLASMIC PHOSPHATE BINDING COMPONENT OF PHOSPHATE ABC TRANSPORTER"/>
    <property type="match status" value="1"/>
</dbReference>
<dbReference type="GO" id="GO:0006817">
    <property type="term" value="P:phosphate ion transport"/>
    <property type="evidence" value="ECO:0007669"/>
    <property type="project" value="UniProtKB-UniRule"/>
</dbReference>
<evidence type="ECO:0000256" key="2">
    <source>
        <dbReference type="ARBA" id="ARBA00004193"/>
    </source>
</evidence>
<comment type="function">
    <text evidence="10">Involved in the system for phosphate transport across the cytoplasmic membrane.</text>
</comment>
<protein>
    <recommendedName>
        <fullName evidence="10">Phosphate-binding protein</fullName>
    </recommendedName>
</protein>
<dbReference type="Proteomes" id="UP000238205">
    <property type="component" value="Unassembled WGS sequence"/>
</dbReference>
<accession>A0A2T0W5P7</accession>
<keyword evidence="14" id="KW-1185">Reference proteome</keyword>
<dbReference type="CDD" id="cd13654">
    <property type="entry name" value="PBP2_phosphate_like_2"/>
    <property type="match status" value="1"/>
</dbReference>
<feature type="chain" id="PRO_5027145764" description="Phosphate-binding protein" evidence="10">
    <location>
        <begin position="28"/>
        <end position="332"/>
    </location>
</feature>
<dbReference type="SUPFAM" id="SSF53850">
    <property type="entry name" value="Periplasmic binding protein-like II"/>
    <property type="match status" value="1"/>
</dbReference>
<name>A0A2T0W5P7_9LACT</name>
<keyword evidence="10" id="KW-0472">Membrane</keyword>
<dbReference type="InterPro" id="IPR024370">
    <property type="entry name" value="PBP_domain"/>
</dbReference>
<evidence type="ECO:0000259" key="12">
    <source>
        <dbReference type="Pfam" id="PF12849"/>
    </source>
</evidence>
<evidence type="ECO:0000256" key="7">
    <source>
        <dbReference type="ARBA" id="ARBA00022729"/>
    </source>
</evidence>
<feature type="region of interest" description="Disordered" evidence="11">
    <location>
        <begin position="27"/>
        <end position="57"/>
    </location>
</feature>
<evidence type="ECO:0000256" key="6">
    <source>
        <dbReference type="ARBA" id="ARBA00022592"/>
    </source>
</evidence>
<evidence type="ECO:0000313" key="13">
    <source>
        <dbReference type="EMBL" id="PRY81399.1"/>
    </source>
</evidence>
<evidence type="ECO:0000256" key="10">
    <source>
        <dbReference type="RuleBase" id="RU367119"/>
    </source>
</evidence>
<evidence type="ECO:0000313" key="14">
    <source>
        <dbReference type="Proteomes" id="UP000238205"/>
    </source>
</evidence>
<dbReference type="AlphaFoldDB" id="A0A2T0W5P7"/>
<proteinExistence type="inferred from homology"/>
<feature type="signal peptide" evidence="10">
    <location>
        <begin position="1"/>
        <end position="27"/>
    </location>
</feature>
<comment type="caution">
    <text evidence="13">The sequence shown here is derived from an EMBL/GenBank/DDBJ whole genome shotgun (WGS) entry which is preliminary data.</text>
</comment>
<evidence type="ECO:0000256" key="3">
    <source>
        <dbReference type="ARBA" id="ARBA00008725"/>
    </source>
</evidence>
<evidence type="ECO:0000256" key="11">
    <source>
        <dbReference type="SAM" id="MobiDB-lite"/>
    </source>
</evidence>
<dbReference type="OrthoDB" id="9790048at2"/>
<dbReference type="EMBL" id="PVTO01000018">
    <property type="protein sequence ID" value="PRY81399.1"/>
    <property type="molecule type" value="Genomic_DNA"/>
</dbReference>
<comment type="similarity">
    <text evidence="3 10">Belongs to the PstS family.</text>
</comment>
<dbReference type="Gene3D" id="3.40.190.10">
    <property type="entry name" value="Periplasmic binding protein-like II"/>
    <property type="match status" value="2"/>
</dbReference>
<evidence type="ECO:0000256" key="9">
    <source>
        <dbReference type="ARBA" id="ARBA00023288"/>
    </source>
</evidence>
<dbReference type="PROSITE" id="PS51257">
    <property type="entry name" value="PROKAR_LIPOPROTEIN"/>
    <property type="match status" value="1"/>
</dbReference>
<evidence type="ECO:0000256" key="5">
    <source>
        <dbReference type="ARBA" id="ARBA00022448"/>
    </source>
</evidence>
<dbReference type="InterPro" id="IPR050811">
    <property type="entry name" value="Phosphate_ABC_transporter"/>
</dbReference>
<evidence type="ECO:0000256" key="4">
    <source>
        <dbReference type="ARBA" id="ARBA00011529"/>
    </source>
</evidence>
<keyword evidence="7 10" id="KW-0732">Signal</keyword>
<gene>
    <name evidence="13" type="ORF">CLV38_11849</name>
</gene>